<dbReference type="AlphaFoldDB" id="A0A7H9B7X1"/>
<dbReference type="Proteomes" id="UP000509704">
    <property type="component" value="Chromosome 8"/>
</dbReference>
<feature type="region of interest" description="Disordered" evidence="1">
    <location>
        <begin position="114"/>
        <end position="153"/>
    </location>
</feature>
<accession>A0A7H9B7X1</accession>
<sequence>MTVTAGSDVNGYIIRRAISRHRDCDVFEVVSKEGGLLYLYMLPDKKRMPKVMTNNRDELRFDVKPFHWEDKFCYIHGEQDMIFDYFNVDSQRAGAFKNKRYGDKIVRTPMPFDLLSDYEGENDDDDEDDDDYDDDDDSNAEHDDELDLDDDDGETFYDERNSQFYTCDSTSTEAGVPSILLHKDQMSGSDCHVEIQTPKWEGLHRGRHVPRTPVPAFVQTEANEREFEKKQDQLKCDFELKMVASAMLKRREAKSLAI</sequence>
<evidence type="ECO:0000313" key="3">
    <source>
        <dbReference type="Proteomes" id="UP000509704"/>
    </source>
</evidence>
<dbReference type="GeneID" id="59238651"/>
<dbReference type="RefSeq" id="XP_037146573.1">
    <property type="nucleotide sequence ID" value="XM_037290678.1"/>
</dbReference>
<evidence type="ECO:0000313" key="2">
    <source>
        <dbReference type="EMBL" id="QLG74848.1"/>
    </source>
</evidence>
<dbReference type="KEGG" id="zmk:HG535_0H01750"/>
<protein>
    <submittedName>
        <fullName evidence="2">Uncharacterized protein</fullName>
    </submittedName>
</protein>
<evidence type="ECO:0000256" key="1">
    <source>
        <dbReference type="SAM" id="MobiDB-lite"/>
    </source>
</evidence>
<keyword evidence="3" id="KW-1185">Reference proteome</keyword>
<dbReference type="EMBL" id="CP058611">
    <property type="protein sequence ID" value="QLG74848.1"/>
    <property type="molecule type" value="Genomic_DNA"/>
</dbReference>
<feature type="compositionally biased region" description="Acidic residues" evidence="1">
    <location>
        <begin position="116"/>
        <end position="153"/>
    </location>
</feature>
<organism evidence="2 3">
    <name type="scientific">Zygotorulaspora mrakii</name>
    <name type="common">Zygosaccharomyces mrakii</name>
    <dbReference type="NCBI Taxonomy" id="42260"/>
    <lineage>
        <taxon>Eukaryota</taxon>
        <taxon>Fungi</taxon>
        <taxon>Dikarya</taxon>
        <taxon>Ascomycota</taxon>
        <taxon>Saccharomycotina</taxon>
        <taxon>Saccharomycetes</taxon>
        <taxon>Saccharomycetales</taxon>
        <taxon>Saccharomycetaceae</taxon>
        <taxon>Zygotorulaspora</taxon>
    </lineage>
</organism>
<name>A0A7H9B7X1_ZYGMR</name>
<reference evidence="2 3" key="1">
    <citation type="submission" date="2020-07" db="EMBL/GenBank/DDBJ databases">
        <title>The yeast mating-type switching endonuclease HO is a domesticated member of an unorthodox homing genetic element family.</title>
        <authorList>
            <person name="Coughlan A.Y."/>
            <person name="Lombardi L."/>
            <person name="Braun-Galleani S."/>
            <person name="Martos A.R."/>
            <person name="Galeote V."/>
            <person name="Bigey F."/>
            <person name="Dequin S."/>
            <person name="Byrne K.P."/>
            <person name="Wolfe K.H."/>
        </authorList>
    </citation>
    <scope>NUCLEOTIDE SEQUENCE [LARGE SCALE GENOMIC DNA]</scope>
    <source>
        <strain evidence="2 3">NRRL Y-6702</strain>
    </source>
</reference>
<gene>
    <name evidence="2" type="ORF">HG535_0H01750</name>
</gene>
<dbReference type="OrthoDB" id="10606496at2759"/>
<proteinExistence type="predicted"/>